<dbReference type="Pfam" id="PF00665">
    <property type="entry name" value="rve"/>
    <property type="match status" value="1"/>
</dbReference>
<dbReference type="PROSITE" id="PS50878">
    <property type="entry name" value="RT_POL"/>
    <property type="match status" value="1"/>
</dbReference>
<gene>
    <name evidence="13" type="ORF">OVN521_LOCUS27064</name>
    <name evidence="12" type="ORF">WKI299_LOCUS688</name>
</gene>
<dbReference type="InterPro" id="IPR050951">
    <property type="entry name" value="Retrovirus_Pol_polyprotein"/>
</dbReference>
<feature type="region of interest" description="Disordered" evidence="9">
    <location>
        <begin position="1028"/>
        <end position="1052"/>
    </location>
</feature>
<evidence type="ECO:0008006" key="15">
    <source>
        <dbReference type="Google" id="ProtNLM"/>
    </source>
</evidence>
<protein>
    <recommendedName>
        <fullName evidence="15">Reverse transcriptase</fullName>
    </recommendedName>
</protein>
<name>A0A820C9E4_9BILA</name>
<evidence type="ECO:0000256" key="5">
    <source>
        <dbReference type="ARBA" id="ARBA00022759"/>
    </source>
</evidence>
<sequence length="1470" mass="171373">MVQTRQQLKRKEELDQLEFNKEFQRLAGIEIEQTTHIQDYEYFVYRPILFTMTDKLINTLLSHNLDKLPKFSGKSNENVTKWLRDITNELNMVKLDDQQKYSVVQTFLVDDARRWFINNMSTINDWSTFSIEIHKTFSSIMHQELALKKVGSRQQAYDETVLHYYNDMIELFDMIDLNMNDHYKIAYLKVGLKTSLKKEVIRRDPQTVAQFLELAQAEEKLDLSLDMEMNNLQLSHIDSVSAIKSSIKPYSSSPQQQQQQYKLYQSSTNVRCYKLGANDGSALAKLHSPSLIFISTWINSIRISTMIDTGATSSLITMSTIIKLNCQDQIHRQIGEITLGDSRTKITQHGWICLNLKINNVNYQIRAIVVDCLTNNFILGMDFLRKYKVEIKISQQCLVIRYEHQYLYVKFERPNSARLSQQCTSLPRCKAVVNTVISGISNEKKMYLNVIDQRIQQDKRIRICDGLVNVKDNNIQLIIDNPTKTMVTLPKSMVVGTADHLPTDVYCSTLFSNIETEGTYVTREEEKQSMDLDKIILTLTQHLGNNQLYYQQVINLLKNHIILFDTSQTRTIKTDIHHVINTGNHSPVNAKPYFKTIEQRKNIQQEIDKMLKAGIIIPSHSPWSSPVVLLKKPNGEFRFIIDYRKLNSITTKDCYPQPTVEELINRLGGHQWFTKLDLKSGYYQIPIHPADKSKTAFITQDGLYQFQVLPMGLMNAPPSFQRIMNNIIGYNRWDYILVYLDDILVFSNSFDDHMKHLQQLFNVLNIHQFTLNPTKCSIAQQSIEFLSHTITKDSIVPLKQRIQAILDMPQPSSLSQANKFIGKIGWYRKFIPNFAQIAAPIHKVTNKIKEKKKEFYWSEEQIQAANKLKQVLTEEPLVLKYPHPTASFILSTDASEYAIGGTLKQIIDGQTHYNYFLSRLLTTTERNYSTIDREALAIFWCMEKLQQYLGGRDVTIISDHKPLQQFHKKIKLNSKRIEHWLIKHQEIIPQITAVIYRKGRHHGDADGMSRPDIDDHRNELNVTTRSMTKINQHQLPNNDNAKSKSSNDDKELTSKNMTFNFSLERISQEQKNDPEILRIRQQLLQKKFDKKNYVTENDVLYKIIQLPRAHTKFKIVFIPLTMQEEVISCYHDHPTAAHFGVNRTWLKMRTICYWSNMKKDIHDYIRSCEKCAKFNIRRTAPPGHLHPIEYPQGPLELISMDFWGPTPQYSINGNKYVLIITDYYTKYVIACPLPNNTATSTAKSFVEQFIFKFGIPRRLVTDQGVHFNNELMQNLTTLLGTNHIQTSAYHPQSNGLVERFNATFHPQLSKLYNSELNDWDEYLAPVIYAYNTGEQSTTGYSPFQLMFGRYPVLPLNHTPATFKFNRPNDYWMQLVKCMNIYRQIAHKKVLVHQQQLKERFDQNRKDPQYEINDLVFYKVPGHRPKLEERFAGPYTIINKQHPSYTIQNNHSLTSKRVHVSDLKLVYQRHI</sequence>
<dbReference type="FunFam" id="3.10.10.10:FF:000007">
    <property type="entry name" value="Retrovirus-related Pol polyprotein from transposon 17.6-like Protein"/>
    <property type="match status" value="1"/>
</dbReference>
<dbReference type="SUPFAM" id="SSF56672">
    <property type="entry name" value="DNA/RNA polymerases"/>
    <property type="match status" value="1"/>
</dbReference>
<dbReference type="EMBL" id="CAJNRF010000043">
    <property type="protein sequence ID" value="CAF1931888.1"/>
    <property type="molecule type" value="Genomic_DNA"/>
</dbReference>
<keyword evidence="5" id="KW-0255">Endonuclease</keyword>
<keyword evidence="2" id="KW-0808">Transferase</keyword>
<keyword evidence="4" id="KW-0540">Nuclease</keyword>
<dbReference type="FunFam" id="3.30.70.270:FF:000020">
    <property type="entry name" value="Transposon Tf2-6 polyprotein-like Protein"/>
    <property type="match status" value="1"/>
</dbReference>
<evidence type="ECO:0000256" key="9">
    <source>
        <dbReference type="SAM" id="MobiDB-lite"/>
    </source>
</evidence>
<keyword evidence="7" id="KW-0695">RNA-directed DNA polymerase</keyword>
<evidence type="ECO:0000313" key="13">
    <source>
        <dbReference type="EMBL" id="CAF4213947.1"/>
    </source>
</evidence>
<dbReference type="Gene3D" id="3.30.70.270">
    <property type="match status" value="2"/>
</dbReference>
<dbReference type="Gene3D" id="3.10.10.10">
    <property type="entry name" value="HIV Type 1 Reverse Transcriptase, subunit A, domain 1"/>
    <property type="match status" value="1"/>
</dbReference>
<dbReference type="Pfam" id="PF17919">
    <property type="entry name" value="RT_RNaseH_2"/>
    <property type="match status" value="1"/>
</dbReference>
<evidence type="ECO:0000256" key="2">
    <source>
        <dbReference type="ARBA" id="ARBA00022679"/>
    </source>
</evidence>
<dbReference type="InterPro" id="IPR036397">
    <property type="entry name" value="RNaseH_sf"/>
</dbReference>
<dbReference type="CDD" id="cd00303">
    <property type="entry name" value="retropepsin_like"/>
    <property type="match status" value="1"/>
</dbReference>
<dbReference type="EMBL" id="CAJOBG010007338">
    <property type="protein sequence ID" value="CAF4213947.1"/>
    <property type="molecule type" value="Genomic_DNA"/>
</dbReference>
<dbReference type="Gene3D" id="3.30.420.10">
    <property type="entry name" value="Ribonuclease H-like superfamily/Ribonuclease H"/>
    <property type="match status" value="1"/>
</dbReference>
<dbReference type="GO" id="GO:0003676">
    <property type="term" value="F:nucleic acid binding"/>
    <property type="evidence" value="ECO:0007669"/>
    <property type="project" value="InterPro"/>
</dbReference>
<dbReference type="InterPro" id="IPR021109">
    <property type="entry name" value="Peptidase_aspartic_dom_sf"/>
</dbReference>
<reference evidence="13" key="1">
    <citation type="submission" date="2021-02" db="EMBL/GenBank/DDBJ databases">
        <authorList>
            <person name="Nowell W R."/>
        </authorList>
    </citation>
    <scope>NUCLEOTIDE SEQUENCE</scope>
</reference>
<evidence type="ECO:0000256" key="3">
    <source>
        <dbReference type="ARBA" id="ARBA00022695"/>
    </source>
</evidence>
<organism evidence="13 14">
    <name type="scientific">Rotaria magnacalcarata</name>
    <dbReference type="NCBI Taxonomy" id="392030"/>
    <lineage>
        <taxon>Eukaryota</taxon>
        <taxon>Metazoa</taxon>
        <taxon>Spiralia</taxon>
        <taxon>Gnathifera</taxon>
        <taxon>Rotifera</taxon>
        <taxon>Eurotatoria</taxon>
        <taxon>Bdelloidea</taxon>
        <taxon>Philodinida</taxon>
        <taxon>Philodinidae</taxon>
        <taxon>Rotaria</taxon>
    </lineage>
</organism>
<dbReference type="GO" id="GO:0008233">
    <property type="term" value="F:peptidase activity"/>
    <property type="evidence" value="ECO:0007669"/>
    <property type="project" value="UniProtKB-KW"/>
</dbReference>
<feature type="compositionally biased region" description="Basic and acidic residues" evidence="9">
    <location>
        <begin position="1041"/>
        <end position="1052"/>
    </location>
</feature>
<dbReference type="FunFam" id="1.10.340.70:FF:000001">
    <property type="entry name" value="Retrovirus-related Pol polyprotein from transposon gypsy-like Protein"/>
    <property type="match status" value="1"/>
</dbReference>
<evidence type="ECO:0000256" key="8">
    <source>
        <dbReference type="ARBA" id="ARBA00023268"/>
    </source>
</evidence>
<dbReference type="InterPro" id="IPR041577">
    <property type="entry name" value="RT_RNaseH_2"/>
</dbReference>
<dbReference type="CDD" id="cd01647">
    <property type="entry name" value="RT_LTR"/>
    <property type="match status" value="1"/>
</dbReference>
<accession>A0A820C9E4</accession>
<evidence type="ECO:0000313" key="12">
    <source>
        <dbReference type="EMBL" id="CAF1931888.1"/>
    </source>
</evidence>
<evidence type="ECO:0000256" key="4">
    <source>
        <dbReference type="ARBA" id="ARBA00022722"/>
    </source>
</evidence>
<dbReference type="Pfam" id="PF17921">
    <property type="entry name" value="Integrase_H2C2"/>
    <property type="match status" value="1"/>
</dbReference>
<evidence type="ECO:0000256" key="1">
    <source>
        <dbReference type="ARBA" id="ARBA00022670"/>
    </source>
</evidence>
<dbReference type="InterPro" id="IPR001584">
    <property type="entry name" value="Integrase_cat-core"/>
</dbReference>
<dbReference type="Gene3D" id="1.10.340.70">
    <property type="match status" value="1"/>
</dbReference>
<dbReference type="GO" id="GO:0015074">
    <property type="term" value="P:DNA integration"/>
    <property type="evidence" value="ECO:0007669"/>
    <property type="project" value="InterPro"/>
</dbReference>
<proteinExistence type="predicted"/>
<feature type="domain" description="Integrase catalytic" evidence="11">
    <location>
        <begin position="1190"/>
        <end position="1350"/>
    </location>
</feature>
<keyword evidence="8" id="KW-0511">Multifunctional enzyme</keyword>
<keyword evidence="3" id="KW-0548">Nucleotidyltransferase</keyword>
<dbReference type="GO" id="GO:0004519">
    <property type="term" value="F:endonuclease activity"/>
    <property type="evidence" value="ECO:0007669"/>
    <property type="project" value="UniProtKB-KW"/>
</dbReference>
<comment type="caution">
    <text evidence="13">The sequence shown here is derived from an EMBL/GenBank/DDBJ whole genome shotgun (WGS) entry which is preliminary data.</text>
</comment>
<dbReference type="SUPFAM" id="SSF50630">
    <property type="entry name" value="Acid proteases"/>
    <property type="match status" value="1"/>
</dbReference>
<dbReference type="InterPro" id="IPR000477">
    <property type="entry name" value="RT_dom"/>
</dbReference>
<dbReference type="InterPro" id="IPR043128">
    <property type="entry name" value="Rev_trsase/Diguanyl_cyclase"/>
</dbReference>
<evidence type="ECO:0000256" key="7">
    <source>
        <dbReference type="ARBA" id="ARBA00022918"/>
    </source>
</evidence>
<dbReference type="Proteomes" id="UP000663866">
    <property type="component" value="Unassembled WGS sequence"/>
</dbReference>
<dbReference type="InterPro" id="IPR043502">
    <property type="entry name" value="DNA/RNA_pol_sf"/>
</dbReference>
<dbReference type="CDD" id="cd09274">
    <property type="entry name" value="RNase_HI_RT_Ty3"/>
    <property type="match status" value="1"/>
</dbReference>
<evidence type="ECO:0000259" key="11">
    <source>
        <dbReference type="PROSITE" id="PS50994"/>
    </source>
</evidence>
<dbReference type="Proteomes" id="UP000663856">
    <property type="component" value="Unassembled WGS sequence"/>
</dbReference>
<dbReference type="FunFam" id="3.10.20.370:FF:000001">
    <property type="entry name" value="Retrovirus-related Pol polyprotein from transposon 17.6-like protein"/>
    <property type="match status" value="1"/>
</dbReference>
<dbReference type="SUPFAM" id="SSF53098">
    <property type="entry name" value="Ribonuclease H-like"/>
    <property type="match status" value="1"/>
</dbReference>
<dbReference type="PANTHER" id="PTHR37984">
    <property type="entry name" value="PROTEIN CBG26694"/>
    <property type="match status" value="1"/>
</dbReference>
<dbReference type="InterPro" id="IPR041588">
    <property type="entry name" value="Integrase_H2C2"/>
</dbReference>
<keyword evidence="1" id="KW-0645">Protease</keyword>
<evidence type="ECO:0000313" key="14">
    <source>
        <dbReference type="Proteomes" id="UP000663866"/>
    </source>
</evidence>
<feature type="domain" description="Reverse transcriptase" evidence="10">
    <location>
        <begin position="611"/>
        <end position="790"/>
    </location>
</feature>
<dbReference type="Pfam" id="PF00078">
    <property type="entry name" value="RVT_1"/>
    <property type="match status" value="1"/>
</dbReference>
<dbReference type="Pfam" id="PF13975">
    <property type="entry name" value="gag-asp_proteas"/>
    <property type="match status" value="1"/>
</dbReference>
<dbReference type="GO" id="GO:0006508">
    <property type="term" value="P:proteolysis"/>
    <property type="evidence" value="ECO:0007669"/>
    <property type="project" value="UniProtKB-KW"/>
</dbReference>
<dbReference type="InterPro" id="IPR012337">
    <property type="entry name" value="RNaseH-like_sf"/>
</dbReference>
<evidence type="ECO:0000256" key="6">
    <source>
        <dbReference type="ARBA" id="ARBA00022801"/>
    </source>
</evidence>
<dbReference type="FunFam" id="3.30.420.10:FF:000032">
    <property type="entry name" value="Retrovirus-related Pol polyprotein from transposon 297-like Protein"/>
    <property type="match status" value="1"/>
</dbReference>
<keyword evidence="6" id="KW-0378">Hydrolase</keyword>
<dbReference type="GO" id="GO:0003964">
    <property type="term" value="F:RNA-directed DNA polymerase activity"/>
    <property type="evidence" value="ECO:0007669"/>
    <property type="project" value="UniProtKB-KW"/>
</dbReference>
<evidence type="ECO:0000259" key="10">
    <source>
        <dbReference type="PROSITE" id="PS50878"/>
    </source>
</evidence>
<dbReference type="PROSITE" id="PS50994">
    <property type="entry name" value="INTEGRASE"/>
    <property type="match status" value="1"/>
</dbReference>
<dbReference type="PANTHER" id="PTHR37984:SF5">
    <property type="entry name" value="PROTEIN NYNRIN-LIKE"/>
    <property type="match status" value="1"/>
</dbReference>
<dbReference type="Gene3D" id="2.40.70.10">
    <property type="entry name" value="Acid Proteases"/>
    <property type="match status" value="1"/>
</dbReference>
<keyword evidence="14" id="KW-1185">Reference proteome</keyword>